<protein>
    <submittedName>
        <fullName evidence="1">Uncharacterized protein</fullName>
    </submittedName>
</protein>
<name>A0A4Y2RK41_ARAVE</name>
<organism evidence="1 2">
    <name type="scientific">Araneus ventricosus</name>
    <name type="common">Orbweaver spider</name>
    <name type="synonym">Epeira ventricosa</name>
    <dbReference type="NCBI Taxonomy" id="182803"/>
    <lineage>
        <taxon>Eukaryota</taxon>
        <taxon>Metazoa</taxon>
        <taxon>Ecdysozoa</taxon>
        <taxon>Arthropoda</taxon>
        <taxon>Chelicerata</taxon>
        <taxon>Arachnida</taxon>
        <taxon>Araneae</taxon>
        <taxon>Araneomorphae</taxon>
        <taxon>Entelegynae</taxon>
        <taxon>Araneoidea</taxon>
        <taxon>Araneidae</taxon>
        <taxon>Araneus</taxon>
    </lineage>
</organism>
<sequence>MALQHQVTVYEACAEASESARSQSMRFLLVGPLEGCTVPKKSTTIADLVQPVCDE</sequence>
<reference evidence="1 2" key="1">
    <citation type="journal article" date="2019" name="Sci. Rep.">
        <title>Orb-weaving spider Araneus ventricosus genome elucidates the spidroin gene catalogue.</title>
        <authorList>
            <person name="Kono N."/>
            <person name="Nakamura H."/>
            <person name="Ohtoshi R."/>
            <person name="Moran D.A.P."/>
            <person name="Shinohara A."/>
            <person name="Yoshida Y."/>
            <person name="Fujiwara M."/>
            <person name="Mori M."/>
            <person name="Tomita M."/>
            <person name="Arakawa K."/>
        </authorList>
    </citation>
    <scope>NUCLEOTIDE SEQUENCE [LARGE SCALE GENOMIC DNA]</scope>
</reference>
<accession>A0A4Y2RK41</accession>
<keyword evidence="2" id="KW-1185">Reference proteome</keyword>
<comment type="caution">
    <text evidence="1">The sequence shown here is derived from an EMBL/GenBank/DDBJ whole genome shotgun (WGS) entry which is preliminary data.</text>
</comment>
<evidence type="ECO:0000313" key="1">
    <source>
        <dbReference type="EMBL" id="GBN76172.1"/>
    </source>
</evidence>
<proteinExistence type="predicted"/>
<dbReference type="AlphaFoldDB" id="A0A4Y2RK41"/>
<feature type="non-terminal residue" evidence="1">
    <location>
        <position position="55"/>
    </location>
</feature>
<evidence type="ECO:0000313" key="2">
    <source>
        <dbReference type="Proteomes" id="UP000499080"/>
    </source>
</evidence>
<gene>
    <name evidence="1" type="ORF">AVEN_19821_1</name>
</gene>
<dbReference type="EMBL" id="BGPR01145638">
    <property type="protein sequence ID" value="GBN76172.1"/>
    <property type="molecule type" value="Genomic_DNA"/>
</dbReference>
<dbReference type="Proteomes" id="UP000499080">
    <property type="component" value="Unassembled WGS sequence"/>
</dbReference>